<dbReference type="CDD" id="cd00093">
    <property type="entry name" value="HTH_XRE"/>
    <property type="match status" value="1"/>
</dbReference>
<keyword evidence="3" id="KW-1185">Reference proteome</keyword>
<evidence type="ECO:0000259" key="1">
    <source>
        <dbReference type="PROSITE" id="PS50943"/>
    </source>
</evidence>
<dbReference type="PROSITE" id="PS50943">
    <property type="entry name" value="HTH_CROC1"/>
    <property type="match status" value="1"/>
</dbReference>
<dbReference type="Proteomes" id="UP001173223">
    <property type="component" value="Unassembled WGS sequence"/>
</dbReference>
<comment type="caution">
    <text evidence="2">The sequence shown here is derived from an EMBL/GenBank/DDBJ whole genome shotgun (WGS) entry which is preliminary data.</text>
</comment>
<sequence length="140" mass="16496">MTFGEKLKEVRTKHGDSLRGLSEKTGIIFTYIDKIEKNEKPIHKNNFEKIVKAYPLQEQTLTKAYLEEVLPERISKKIGLKIENNFLDDMKNLIKMLDKENQKLAFLYIVERLEFTSMKNGTYDKVKNVLEEVKEKINRS</sequence>
<evidence type="ECO:0000313" key="2">
    <source>
        <dbReference type="EMBL" id="MDK4512570.1"/>
    </source>
</evidence>
<dbReference type="InterPro" id="IPR001387">
    <property type="entry name" value="Cro/C1-type_HTH"/>
</dbReference>
<dbReference type="AlphaFoldDB" id="A0AAW6WD45"/>
<feature type="domain" description="HTH cro/C1-type" evidence="1">
    <location>
        <begin position="7"/>
        <end position="61"/>
    </location>
</feature>
<proteinExistence type="predicted"/>
<name>A0AAW6WD45_9FUSO</name>
<dbReference type="GO" id="GO:0003677">
    <property type="term" value="F:DNA binding"/>
    <property type="evidence" value="ECO:0007669"/>
    <property type="project" value="InterPro"/>
</dbReference>
<evidence type="ECO:0000313" key="3">
    <source>
        <dbReference type="Proteomes" id="UP001173223"/>
    </source>
</evidence>
<dbReference type="Gene3D" id="1.10.260.40">
    <property type="entry name" value="lambda repressor-like DNA-binding domains"/>
    <property type="match status" value="1"/>
</dbReference>
<reference evidence="2" key="2">
    <citation type="submission" date="2022-04" db="EMBL/GenBank/DDBJ databases">
        <authorList>
            <person name="Livingstone P.G."/>
        </authorList>
    </citation>
    <scope>NUCLEOTIDE SEQUENCE</scope>
    <source>
        <strain evidence="2">BRON_8</strain>
    </source>
</reference>
<dbReference type="InterPro" id="IPR010982">
    <property type="entry name" value="Lambda_DNA-bd_dom_sf"/>
</dbReference>
<dbReference type="SUPFAM" id="SSF47413">
    <property type="entry name" value="lambda repressor-like DNA-binding domains"/>
    <property type="match status" value="1"/>
</dbReference>
<reference evidence="2" key="1">
    <citation type="journal article" date="2022" name="Gene">
        <title>A genome-led study on the pathogenesis of Fusobacterium necrophorum infections.</title>
        <authorList>
            <person name="Thapa G."/>
            <person name="Jayal A."/>
            <person name="Sikazwe E."/>
            <person name="Perry T."/>
            <person name="Mohammed Al Balushi A."/>
            <person name="Livingstone P."/>
        </authorList>
    </citation>
    <scope>NUCLEOTIDE SEQUENCE</scope>
    <source>
        <strain evidence="2">BRON_8</strain>
    </source>
</reference>
<dbReference type="RefSeq" id="WP_285049197.1">
    <property type="nucleotide sequence ID" value="NZ_JAMGTK010000019.1"/>
</dbReference>
<accession>A0AAW6WD45</accession>
<dbReference type="EMBL" id="JAMGTK010000019">
    <property type="protein sequence ID" value="MDK4512570.1"/>
    <property type="molecule type" value="Genomic_DNA"/>
</dbReference>
<dbReference type="Pfam" id="PF01381">
    <property type="entry name" value="HTH_3"/>
    <property type="match status" value="1"/>
</dbReference>
<protein>
    <submittedName>
        <fullName evidence="2">Helix-turn-helix domain-containing protein</fullName>
    </submittedName>
</protein>
<gene>
    <name evidence="2" type="ORF">MWG07_09940</name>
</gene>
<organism evidence="2 3">
    <name type="scientific">Fusobacterium necrophorum</name>
    <dbReference type="NCBI Taxonomy" id="859"/>
    <lineage>
        <taxon>Bacteria</taxon>
        <taxon>Fusobacteriati</taxon>
        <taxon>Fusobacteriota</taxon>
        <taxon>Fusobacteriia</taxon>
        <taxon>Fusobacteriales</taxon>
        <taxon>Fusobacteriaceae</taxon>
        <taxon>Fusobacterium</taxon>
    </lineage>
</organism>